<reference evidence="1 2" key="1">
    <citation type="submission" date="2020-08" db="EMBL/GenBank/DDBJ databases">
        <title>Pseudomonas sp. nov.</title>
        <authorList>
            <person name="Gieschler S."/>
            <person name="Fiedler G."/>
            <person name="Brinks E."/>
            <person name="Boehnlein C."/>
            <person name="Franz C.M.A.P."/>
            <person name="Kabisch J."/>
        </authorList>
    </citation>
    <scope>NUCLEOTIDE SEQUENCE [LARGE SCALE GENOMIC DNA]</scope>
    <source>
        <strain evidence="1 2">MBT-2</strain>
    </source>
</reference>
<comment type="caution">
    <text evidence="1">The sequence shown here is derived from an EMBL/GenBank/DDBJ whole genome shotgun (WGS) entry which is preliminary data.</text>
</comment>
<name>A0A7X1KTB2_9PSED</name>
<sequence>MSSAVHESANLENWLWLGLQIRCALLPNEPRLIDHYLAEGRYLARFTPTSPNSVAHGTFRLLLETALDQALPWHWRSLCLDQAWRPLRDLRNCAAHPAHIRQWQDCAHQLACCELLPSIPLTDLLQGYCDE</sequence>
<evidence type="ECO:0000313" key="2">
    <source>
        <dbReference type="Proteomes" id="UP000546173"/>
    </source>
</evidence>
<evidence type="ECO:0000313" key="1">
    <source>
        <dbReference type="EMBL" id="MBC2678448.1"/>
    </source>
</evidence>
<protein>
    <submittedName>
        <fullName evidence="1">FagA protein</fullName>
    </submittedName>
</protein>
<organism evidence="1 2">
    <name type="scientific">Pseudomonas baltica</name>
    <dbReference type="NCBI Taxonomy" id="2762576"/>
    <lineage>
        <taxon>Bacteria</taxon>
        <taxon>Pseudomonadati</taxon>
        <taxon>Pseudomonadota</taxon>
        <taxon>Gammaproteobacteria</taxon>
        <taxon>Pseudomonadales</taxon>
        <taxon>Pseudomonadaceae</taxon>
        <taxon>Pseudomonas</taxon>
    </lineage>
</organism>
<dbReference type="RefSeq" id="WP_185794051.1">
    <property type="nucleotide sequence ID" value="NZ_JACMYH010000001.1"/>
</dbReference>
<accession>A0A7X1KTB2</accession>
<dbReference type="AlphaFoldDB" id="A0A7X1KTB2"/>
<dbReference type="EMBL" id="JACMYH010000001">
    <property type="protein sequence ID" value="MBC2678448.1"/>
    <property type="molecule type" value="Genomic_DNA"/>
</dbReference>
<gene>
    <name evidence="1" type="ORF">H7993_08610</name>
</gene>
<proteinExistence type="predicted"/>
<keyword evidence="2" id="KW-1185">Reference proteome</keyword>
<dbReference type="Proteomes" id="UP000546173">
    <property type="component" value="Unassembled WGS sequence"/>
</dbReference>